<evidence type="ECO:0000256" key="1">
    <source>
        <dbReference type="SAM" id="Phobius"/>
    </source>
</evidence>
<dbReference type="EMBL" id="BAAAYU010000005">
    <property type="protein sequence ID" value="GAA3644579.1"/>
    <property type="molecule type" value="Genomic_DNA"/>
</dbReference>
<evidence type="ECO:0000313" key="2">
    <source>
        <dbReference type="EMBL" id="GAA3644579.1"/>
    </source>
</evidence>
<sequence>MSSQTRGSGRLAELTALSVLTWVALLLGLGLGIWTLVLELTDPGGNPLLQAALAWWASLMVIIGTIAGVGMIVLSGVRSMLSRR</sequence>
<feature type="transmembrane region" description="Helical" evidence="1">
    <location>
        <begin position="54"/>
        <end position="77"/>
    </location>
</feature>
<feature type="transmembrane region" description="Helical" evidence="1">
    <location>
        <begin position="12"/>
        <end position="34"/>
    </location>
</feature>
<proteinExistence type="predicted"/>
<keyword evidence="1" id="KW-0472">Membrane</keyword>
<comment type="caution">
    <text evidence="2">The sequence shown here is derived from an EMBL/GenBank/DDBJ whole genome shotgun (WGS) entry which is preliminary data.</text>
</comment>
<accession>A0ABP7B150</accession>
<name>A0ABP7B150_9MICO</name>
<organism evidence="2 3">
    <name type="scientific">Microbacterium awajiense</name>
    <dbReference type="NCBI Taxonomy" id="415214"/>
    <lineage>
        <taxon>Bacteria</taxon>
        <taxon>Bacillati</taxon>
        <taxon>Actinomycetota</taxon>
        <taxon>Actinomycetes</taxon>
        <taxon>Micrococcales</taxon>
        <taxon>Microbacteriaceae</taxon>
        <taxon>Microbacterium</taxon>
    </lineage>
</organism>
<protein>
    <submittedName>
        <fullName evidence="2">Uncharacterized protein</fullName>
    </submittedName>
</protein>
<keyword evidence="1" id="KW-0812">Transmembrane</keyword>
<reference evidence="3" key="1">
    <citation type="journal article" date="2019" name="Int. J. Syst. Evol. Microbiol.">
        <title>The Global Catalogue of Microorganisms (GCM) 10K type strain sequencing project: providing services to taxonomists for standard genome sequencing and annotation.</title>
        <authorList>
            <consortium name="The Broad Institute Genomics Platform"/>
            <consortium name="The Broad Institute Genome Sequencing Center for Infectious Disease"/>
            <person name="Wu L."/>
            <person name="Ma J."/>
        </authorList>
    </citation>
    <scope>NUCLEOTIDE SEQUENCE [LARGE SCALE GENOMIC DNA]</scope>
    <source>
        <strain evidence="3">JCM 16544</strain>
    </source>
</reference>
<evidence type="ECO:0000313" key="3">
    <source>
        <dbReference type="Proteomes" id="UP001501697"/>
    </source>
</evidence>
<dbReference type="RefSeq" id="WP_344740165.1">
    <property type="nucleotide sequence ID" value="NZ_BAAAYU010000005.1"/>
</dbReference>
<dbReference type="Proteomes" id="UP001501697">
    <property type="component" value="Unassembled WGS sequence"/>
</dbReference>
<gene>
    <name evidence="2" type="ORF">GCM10022200_30860</name>
</gene>
<keyword evidence="1" id="KW-1133">Transmembrane helix</keyword>
<keyword evidence="3" id="KW-1185">Reference proteome</keyword>